<dbReference type="EMBL" id="VEPZ02001405">
    <property type="protein sequence ID" value="KAE8675099.1"/>
    <property type="molecule type" value="Genomic_DNA"/>
</dbReference>
<dbReference type="InterPro" id="IPR053781">
    <property type="entry name" value="F-box_AtFBL13-like"/>
</dbReference>
<dbReference type="InterPro" id="IPR001810">
    <property type="entry name" value="F-box_dom"/>
</dbReference>
<dbReference type="CDD" id="cd22160">
    <property type="entry name" value="F-box_AtFBL13-like"/>
    <property type="match status" value="1"/>
</dbReference>
<dbReference type="InterPro" id="IPR050232">
    <property type="entry name" value="FBL13/AtMIF1-like"/>
</dbReference>
<dbReference type="InterPro" id="IPR055357">
    <property type="entry name" value="LRR_At1g61320_AtMIF1"/>
</dbReference>
<comment type="caution">
    <text evidence="2">The sequence shown here is derived from an EMBL/GenBank/DDBJ whole genome shotgun (WGS) entry which is preliminary data.</text>
</comment>
<dbReference type="Gene3D" id="1.20.1280.50">
    <property type="match status" value="1"/>
</dbReference>
<accession>A0A6A2YF65</accession>
<feature type="domain" description="F-box" evidence="1">
    <location>
        <begin position="11"/>
        <end position="57"/>
    </location>
</feature>
<name>A0A6A2YF65_HIBSY</name>
<protein>
    <recommendedName>
        <fullName evidence="1">F-box domain-containing protein</fullName>
    </recommendedName>
</protein>
<evidence type="ECO:0000259" key="1">
    <source>
        <dbReference type="PROSITE" id="PS50181"/>
    </source>
</evidence>
<dbReference type="SUPFAM" id="SSF52058">
    <property type="entry name" value="L domain-like"/>
    <property type="match status" value="1"/>
</dbReference>
<dbReference type="AlphaFoldDB" id="A0A6A2YF65"/>
<evidence type="ECO:0000313" key="3">
    <source>
        <dbReference type="Proteomes" id="UP000436088"/>
    </source>
</evidence>
<dbReference type="InterPro" id="IPR032675">
    <property type="entry name" value="LRR_dom_sf"/>
</dbReference>
<evidence type="ECO:0000313" key="2">
    <source>
        <dbReference type="EMBL" id="KAE8675099.1"/>
    </source>
</evidence>
<keyword evidence="3" id="KW-1185">Reference proteome</keyword>
<dbReference type="Gene3D" id="3.80.10.10">
    <property type="entry name" value="Ribonuclease Inhibitor"/>
    <property type="match status" value="1"/>
</dbReference>
<dbReference type="Proteomes" id="UP000436088">
    <property type="component" value="Unassembled WGS sequence"/>
</dbReference>
<dbReference type="Pfam" id="PF00646">
    <property type="entry name" value="F-box"/>
    <property type="match status" value="1"/>
</dbReference>
<dbReference type="PANTHER" id="PTHR31900:SF27">
    <property type="entry name" value="FBD DOMAIN-CONTAINING PROTEIN"/>
    <property type="match status" value="1"/>
</dbReference>
<dbReference type="PANTHER" id="PTHR31900">
    <property type="entry name" value="F-BOX/RNI SUPERFAMILY PROTEIN-RELATED"/>
    <property type="match status" value="1"/>
</dbReference>
<sequence length="407" mass="46232">MAERVDSVGGSDRISSLPDPIICHILSFLPIKDAVKTSILSPRWRYLFASSISILDFNSCLSHMSSPTENDNNFLNFVDILFSNPKQLSLDCLRVNDHWVRKDGIPRGENYSRLNRWICAALWCGVKEIDANLMFEYTYTLPSLLFTCQTLVTLKLNINCDLKVPANVHLPNLKTLHFAYSEFLDGGSVLRLISSCPVLENLESIHCEFRNISELNIHKLSLKRLVLDFGELYVGSHRGFNVIEINAPNLVYFRYVDGMAEGYTLSEMKSLERTHIEITLTDSEDLERAANLLQGVCNVQSLYLAIEDDSKTLFLAPLDPMLAFNNLVELEFRNYLNDDWQGTWILEFLHCMPNLKTLVLDLLNLSVDLPTGSRFEQLLVFDLCVVNGKYIGRLQVTAYNGASVFVI</sequence>
<proteinExistence type="predicted"/>
<reference evidence="2" key="1">
    <citation type="submission" date="2019-09" db="EMBL/GenBank/DDBJ databases">
        <title>Draft genome information of white flower Hibiscus syriacus.</title>
        <authorList>
            <person name="Kim Y.-M."/>
        </authorList>
    </citation>
    <scope>NUCLEOTIDE SEQUENCE [LARGE SCALE GENOMIC DNA]</scope>
    <source>
        <strain evidence="2">YM2019G1</strain>
    </source>
</reference>
<dbReference type="InterPro" id="IPR036047">
    <property type="entry name" value="F-box-like_dom_sf"/>
</dbReference>
<dbReference type="SMART" id="SM00256">
    <property type="entry name" value="FBOX"/>
    <property type="match status" value="1"/>
</dbReference>
<gene>
    <name evidence="2" type="ORF">F3Y22_tig00111693pilonHSYRG00045</name>
</gene>
<dbReference type="Pfam" id="PF23622">
    <property type="entry name" value="LRR_At1g61320_AtMIF1"/>
    <property type="match status" value="1"/>
</dbReference>
<dbReference type="SUPFAM" id="SSF81383">
    <property type="entry name" value="F-box domain"/>
    <property type="match status" value="1"/>
</dbReference>
<dbReference type="PROSITE" id="PS50181">
    <property type="entry name" value="FBOX"/>
    <property type="match status" value="1"/>
</dbReference>
<organism evidence="2 3">
    <name type="scientific">Hibiscus syriacus</name>
    <name type="common">Rose of Sharon</name>
    <dbReference type="NCBI Taxonomy" id="106335"/>
    <lineage>
        <taxon>Eukaryota</taxon>
        <taxon>Viridiplantae</taxon>
        <taxon>Streptophyta</taxon>
        <taxon>Embryophyta</taxon>
        <taxon>Tracheophyta</taxon>
        <taxon>Spermatophyta</taxon>
        <taxon>Magnoliopsida</taxon>
        <taxon>eudicotyledons</taxon>
        <taxon>Gunneridae</taxon>
        <taxon>Pentapetalae</taxon>
        <taxon>rosids</taxon>
        <taxon>malvids</taxon>
        <taxon>Malvales</taxon>
        <taxon>Malvaceae</taxon>
        <taxon>Malvoideae</taxon>
        <taxon>Hibiscus</taxon>
    </lineage>
</organism>